<name>A0A918FV37_9ACTN</name>
<sequence>MRAHTVVRRGARLGALTGAWPAGIGGVLCLVAAFVFLTGGLYGTALALTAAAGLAVLGGLAGGVAVGTATGLALALAPRRLLARPVLRGLLAALTAGLPLAALSVVLLTGDGYTLASYPPSTHFVDGAVILTVALGAAARSGEIAGCDAEG</sequence>
<evidence type="ECO:0000313" key="3">
    <source>
        <dbReference type="Proteomes" id="UP000606194"/>
    </source>
</evidence>
<keyword evidence="1" id="KW-0472">Membrane</keyword>
<keyword evidence="1" id="KW-0812">Transmembrane</keyword>
<comment type="caution">
    <text evidence="2">The sequence shown here is derived from an EMBL/GenBank/DDBJ whole genome shotgun (WGS) entry which is preliminary data.</text>
</comment>
<evidence type="ECO:0000313" key="2">
    <source>
        <dbReference type="EMBL" id="GGR87808.1"/>
    </source>
</evidence>
<reference evidence="2" key="1">
    <citation type="journal article" date="2014" name="Int. J. Syst. Evol. Microbiol.">
        <title>Complete genome sequence of Corynebacterium casei LMG S-19264T (=DSM 44701T), isolated from a smear-ripened cheese.</title>
        <authorList>
            <consortium name="US DOE Joint Genome Institute (JGI-PGF)"/>
            <person name="Walter F."/>
            <person name="Albersmeier A."/>
            <person name="Kalinowski J."/>
            <person name="Ruckert C."/>
        </authorList>
    </citation>
    <scope>NUCLEOTIDE SEQUENCE</scope>
    <source>
        <strain evidence="2">JCM 4386</strain>
    </source>
</reference>
<dbReference type="RefSeq" id="WP_190149616.1">
    <property type="nucleotide sequence ID" value="NZ_BMTL01000010.1"/>
</dbReference>
<feature type="transmembrane region" description="Helical" evidence="1">
    <location>
        <begin position="89"/>
        <end position="110"/>
    </location>
</feature>
<evidence type="ECO:0000256" key="1">
    <source>
        <dbReference type="SAM" id="Phobius"/>
    </source>
</evidence>
<dbReference type="Proteomes" id="UP000606194">
    <property type="component" value="Unassembled WGS sequence"/>
</dbReference>
<gene>
    <name evidence="2" type="ORF">GCM10010269_28740</name>
</gene>
<keyword evidence="3" id="KW-1185">Reference proteome</keyword>
<dbReference type="AlphaFoldDB" id="A0A918FV37"/>
<organism evidence="2 3">
    <name type="scientific">Streptomyces humidus</name>
    <dbReference type="NCBI Taxonomy" id="52259"/>
    <lineage>
        <taxon>Bacteria</taxon>
        <taxon>Bacillati</taxon>
        <taxon>Actinomycetota</taxon>
        <taxon>Actinomycetes</taxon>
        <taxon>Kitasatosporales</taxon>
        <taxon>Streptomycetaceae</taxon>
        <taxon>Streptomyces</taxon>
    </lineage>
</organism>
<dbReference type="EMBL" id="BMTL01000010">
    <property type="protein sequence ID" value="GGR87808.1"/>
    <property type="molecule type" value="Genomic_DNA"/>
</dbReference>
<feature type="transmembrane region" description="Helical" evidence="1">
    <location>
        <begin position="20"/>
        <end position="42"/>
    </location>
</feature>
<reference evidence="2" key="2">
    <citation type="submission" date="2020-09" db="EMBL/GenBank/DDBJ databases">
        <authorList>
            <person name="Sun Q."/>
            <person name="Ohkuma M."/>
        </authorList>
    </citation>
    <scope>NUCLEOTIDE SEQUENCE</scope>
    <source>
        <strain evidence="2">JCM 4386</strain>
    </source>
</reference>
<protein>
    <submittedName>
        <fullName evidence="2">Uncharacterized protein</fullName>
    </submittedName>
</protein>
<accession>A0A918FV37</accession>
<keyword evidence="1" id="KW-1133">Transmembrane helix</keyword>
<feature type="transmembrane region" description="Helical" evidence="1">
    <location>
        <begin position="48"/>
        <end position="77"/>
    </location>
</feature>
<proteinExistence type="predicted"/>